<gene>
    <name evidence="2" type="ORF">EL18_00379</name>
</gene>
<dbReference type="eggNOG" id="COG1028">
    <property type="taxonomic scope" value="Bacteria"/>
</dbReference>
<dbReference type="OrthoDB" id="9796652at2"/>
<dbReference type="AlphaFoldDB" id="A0A084U8S8"/>
<dbReference type="RefSeq" id="WP_036479196.1">
    <property type="nucleotide sequence ID" value="NZ_JMQM01000001.1"/>
</dbReference>
<comment type="similarity">
    <text evidence="1">Belongs to the short-chain dehydrogenases/reductases (SDR) family.</text>
</comment>
<name>A0A084U8S8_9HYPH</name>
<evidence type="ECO:0000256" key="1">
    <source>
        <dbReference type="ARBA" id="ARBA00006484"/>
    </source>
</evidence>
<dbReference type="PRINTS" id="PR00081">
    <property type="entry name" value="GDHRDH"/>
</dbReference>
<dbReference type="PANTHER" id="PTHR42879:SF6">
    <property type="entry name" value="NADPH-DEPENDENT REDUCTASE BACG"/>
    <property type="match status" value="1"/>
</dbReference>
<protein>
    <submittedName>
        <fullName evidence="2">Short-chain dehydrogenase/reductase SDR</fullName>
    </submittedName>
</protein>
<dbReference type="STRING" id="472175.EL18_00379"/>
<comment type="caution">
    <text evidence="2">The sequence shown here is derived from an EMBL/GenBank/DDBJ whole genome shotgun (WGS) entry which is preliminary data.</text>
</comment>
<dbReference type="PANTHER" id="PTHR42879">
    <property type="entry name" value="3-OXOACYL-(ACYL-CARRIER-PROTEIN) REDUCTASE"/>
    <property type="match status" value="1"/>
</dbReference>
<dbReference type="InterPro" id="IPR036291">
    <property type="entry name" value="NAD(P)-bd_dom_sf"/>
</dbReference>
<dbReference type="EMBL" id="JMQM01000001">
    <property type="protein sequence ID" value="KFB09364.1"/>
    <property type="molecule type" value="Genomic_DNA"/>
</dbReference>
<dbReference type="InterPro" id="IPR002347">
    <property type="entry name" value="SDR_fam"/>
</dbReference>
<evidence type="ECO:0000313" key="3">
    <source>
        <dbReference type="Proteomes" id="UP000053675"/>
    </source>
</evidence>
<proteinExistence type="inferred from homology"/>
<keyword evidence="3" id="KW-1185">Reference proteome</keyword>
<accession>A0A084U8S8</accession>
<dbReference type="SUPFAM" id="SSF51735">
    <property type="entry name" value="NAD(P)-binding Rossmann-fold domains"/>
    <property type="match status" value="1"/>
</dbReference>
<evidence type="ECO:0000313" key="2">
    <source>
        <dbReference type="EMBL" id="KFB09364.1"/>
    </source>
</evidence>
<dbReference type="InterPro" id="IPR050259">
    <property type="entry name" value="SDR"/>
</dbReference>
<dbReference type="Pfam" id="PF13561">
    <property type="entry name" value="adh_short_C2"/>
    <property type="match status" value="1"/>
</dbReference>
<sequence>MGDGRFSGRRALVTGGDTGIGRSIALGLAAEGADVVIHHHANEEGAQATAEDIRRLGAIAHVVSADFTQSGEIGRLWGGIAENHGAIDILIANAAIERRGEWSELSEAVIADHVQANFISLIKLLQHGVPHMVEQHWGRVVCIGSIMASRPRSETVAYAALKSAQLTAVRAIARDVAADGVTINVVSPGAIRTERNADRYADPAFVKAVSARIPAARPGTPEDVVAPVLMLCSEGASYITGTNIMVDGGWSMGDAPR</sequence>
<dbReference type="CDD" id="cd05233">
    <property type="entry name" value="SDR_c"/>
    <property type="match status" value="1"/>
</dbReference>
<organism evidence="2 3">
    <name type="scientific">Nitratireductor basaltis</name>
    <dbReference type="NCBI Taxonomy" id="472175"/>
    <lineage>
        <taxon>Bacteria</taxon>
        <taxon>Pseudomonadati</taxon>
        <taxon>Pseudomonadota</taxon>
        <taxon>Alphaproteobacteria</taxon>
        <taxon>Hyphomicrobiales</taxon>
        <taxon>Phyllobacteriaceae</taxon>
        <taxon>Nitratireductor</taxon>
    </lineage>
</organism>
<dbReference type="FunFam" id="3.40.50.720:FF:000084">
    <property type="entry name" value="Short-chain dehydrogenase reductase"/>
    <property type="match status" value="1"/>
</dbReference>
<dbReference type="Proteomes" id="UP000053675">
    <property type="component" value="Unassembled WGS sequence"/>
</dbReference>
<dbReference type="Gene3D" id="3.40.50.720">
    <property type="entry name" value="NAD(P)-binding Rossmann-like Domain"/>
    <property type="match status" value="1"/>
</dbReference>
<reference evidence="2 3" key="1">
    <citation type="submission" date="2014-05" db="EMBL/GenBank/DDBJ databases">
        <title>Draft Genome Sequence of Nitratireductor basaltis Strain UMTGB225, A Marine Bacterium Isolated from Green Barrel Tunicate.</title>
        <authorList>
            <person name="Gan H.Y."/>
        </authorList>
    </citation>
    <scope>NUCLEOTIDE SEQUENCE [LARGE SCALE GENOMIC DNA]</scope>
    <source>
        <strain evidence="2 3">UMTGB225</strain>
    </source>
</reference>
<dbReference type="PATRIC" id="fig|472175.3.peg.393"/>
<dbReference type="PRINTS" id="PR00080">
    <property type="entry name" value="SDRFAMILY"/>
</dbReference>